<dbReference type="InterPro" id="IPR005841">
    <property type="entry name" value="Alpha-D-phosphohexomutase_SF"/>
</dbReference>
<name>A0A6A8GA25_9EURY</name>
<dbReference type="PANTHER" id="PTHR43771">
    <property type="entry name" value="PHOSPHOMANNOMUTASE"/>
    <property type="match status" value="1"/>
</dbReference>
<dbReference type="PANTHER" id="PTHR43771:SF1">
    <property type="entry name" value="PHOSPHOMANNOMUTASE"/>
    <property type="match status" value="1"/>
</dbReference>
<feature type="domain" description="Alpha-D-phosphohexomutase alpha/beta/alpha" evidence="10">
    <location>
        <begin position="147"/>
        <end position="242"/>
    </location>
</feature>
<keyword evidence="13" id="KW-1185">Reference proteome</keyword>
<dbReference type="SUPFAM" id="SSF53738">
    <property type="entry name" value="Phosphoglucomutase, first 3 domains"/>
    <property type="match status" value="3"/>
</dbReference>
<dbReference type="Pfam" id="PF00408">
    <property type="entry name" value="PGM_PMM_IV"/>
    <property type="match status" value="1"/>
</dbReference>
<dbReference type="RefSeq" id="WP_151114060.1">
    <property type="nucleotide sequence ID" value="NZ_WKJQ01000002.1"/>
</dbReference>
<evidence type="ECO:0000256" key="5">
    <source>
        <dbReference type="ARBA" id="ARBA00022842"/>
    </source>
</evidence>
<dbReference type="InterPro" id="IPR016066">
    <property type="entry name" value="A-D-PHexomutase_CS"/>
</dbReference>
<evidence type="ECO:0000256" key="1">
    <source>
        <dbReference type="ARBA" id="ARBA00001946"/>
    </source>
</evidence>
<feature type="domain" description="Alpha-D-phosphohexomutase alpha/beta/alpha" evidence="11">
    <location>
        <begin position="247"/>
        <end position="348"/>
    </location>
</feature>
<dbReference type="EMBL" id="WKJQ01000002">
    <property type="protein sequence ID" value="MRW98070.1"/>
    <property type="molecule type" value="Genomic_DNA"/>
</dbReference>
<dbReference type="Pfam" id="PF02879">
    <property type="entry name" value="PGM_PMM_II"/>
    <property type="match status" value="1"/>
</dbReference>
<dbReference type="InterPro" id="IPR005846">
    <property type="entry name" value="A-D-PHexomutase_a/b/a-III"/>
</dbReference>
<evidence type="ECO:0000256" key="7">
    <source>
        <dbReference type="RuleBase" id="RU004326"/>
    </source>
</evidence>
<dbReference type="GO" id="GO:0000287">
    <property type="term" value="F:magnesium ion binding"/>
    <property type="evidence" value="ECO:0007669"/>
    <property type="project" value="InterPro"/>
</dbReference>
<dbReference type="Gene3D" id="3.30.310.50">
    <property type="entry name" value="Alpha-D-phosphohexomutase, C-terminal domain"/>
    <property type="match status" value="1"/>
</dbReference>
<dbReference type="InterPro" id="IPR005843">
    <property type="entry name" value="A-D-PHexomutase_C"/>
</dbReference>
<dbReference type="InterPro" id="IPR005845">
    <property type="entry name" value="A-D-PHexomutase_a/b/a-II"/>
</dbReference>
<dbReference type="EC" id="5.4.2.10" evidence="12"/>
<evidence type="ECO:0000256" key="3">
    <source>
        <dbReference type="ARBA" id="ARBA00022553"/>
    </source>
</evidence>
<keyword evidence="5 7" id="KW-0460">Magnesium</keyword>
<evidence type="ECO:0000256" key="4">
    <source>
        <dbReference type="ARBA" id="ARBA00022723"/>
    </source>
</evidence>
<sequence length="441" mass="46687">MFGTSGIRGPVGRTVTAELALRIGRAVGCDARTVVVGQDARLSGDVLADAVSAGVRECGADVIRLGVVSTPTVARAVGWTGADAGIGITASHNPASDNGLKLWTPSGRAFDKEQTRNIVHRLNRNDITPAAWDELGTERTWPDGSARHVDHLVSSFDSFDDVAIAFDLGNGTGRVSVDALYELGATVNTIDGQQDGRFPARKSEPNATTLSALRRTVPALGVDVGLAHDGDSDRLVAVDETGEYVSGDHLLALFARDAVSPGESVAVPIDTSLLVQDVVESAGGHVTYTPVGDVHVAEAVEQPGFVFGGEPSGAWIWPDETLAPDGHYAALKLTELVARDGPLSKQVHSLGGDAYTTRRASVTFENKHKAMDRIARDIHAQYDNVDTTDGIRVDTTDGWFLVRASGTEPLVRITAEARDPEDADRVFEEIRSLADGARVVA</sequence>
<dbReference type="Pfam" id="PF02880">
    <property type="entry name" value="PGM_PMM_III"/>
    <property type="match status" value="1"/>
</dbReference>
<comment type="caution">
    <text evidence="12">The sequence shown here is derived from an EMBL/GenBank/DDBJ whole genome shotgun (WGS) entry which is preliminary data.</text>
</comment>
<evidence type="ECO:0000313" key="12">
    <source>
        <dbReference type="EMBL" id="MRW98070.1"/>
    </source>
</evidence>
<evidence type="ECO:0000259" key="9">
    <source>
        <dbReference type="Pfam" id="PF02878"/>
    </source>
</evidence>
<dbReference type="Pfam" id="PF02878">
    <property type="entry name" value="PGM_PMM_I"/>
    <property type="match status" value="1"/>
</dbReference>
<dbReference type="AlphaFoldDB" id="A0A6A8GA25"/>
<dbReference type="SUPFAM" id="SSF55957">
    <property type="entry name" value="Phosphoglucomutase, C-terminal domain"/>
    <property type="match status" value="1"/>
</dbReference>
<dbReference type="GO" id="GO:0005975">
    <property type="term" value="P:carbohydrate metabolic process"/>
    <property type="evidence" value="ECO:0007669"/>
    <property type="project" value="InterPro"/>
</dbReference>
<evidence type="ECO:0000259" key="10">
    <source>
        <dbReference type="Pfam" id="PF02879"/>
    </source>
</evidence>
<accession>A0A6A8GA25</accession>
<keyword evidence="6 12" id="KW-0413">Isomerase</keyword>
<evidence type="ECO:0000259" key="8">
    <source>
        <dbReference type="Pfam" id="PF00408"/>
    </source>
</evidence>
<feature type="domain" description="Alpha-D-phosphohexomutase alpha/beta/alpha" evidence="9">
    <location>
        <begin position="2"/>
        <end position="126"/>
    </location>
</feature>
<dbReference type="GO" id="GO:0008966">
    <property type="term" value="F:phosphoglucosamine mutase activity"/>
    <property type="evidence" value="ECO:0007669"/>
    <property type="project" value="UniProtKB-EC"/>
</dbReference>
<dbReference type="PROSITE" id="PS00710">
    <property type="entry name" value="PGM_PMM"/>
    <property type="match status" value="1"/>
</dbReference>
<reference evidence="12 13" key="1">
    <citation type="submission" date="2019-11" db="EMBL/GenBank/DDBJ databases">
        <title>Whole genome sequence of Haloferax sp. MBLA0078.</title>
        <authorList>
            <person name="Seo M.-J."/>
            <person name="Cho E.-S."/>
        </authorList>
    </citation>
    <scope>NUCLEOTIDE SEQUENCE [LARGE SCALE GENOMIC DNA]</scope>
    <source>
        <strain evidence="12 13">MBLA0078</strain>
    </source>
</reference>
<dbReference type="NCBIfam" id="TIGR03990">
    <property type="entry name" value="Arch_GlmM"/>
    <property type="match status" value="1"/>
</dbReference>
<dbReference type="InterPro" id="IPR016055">
    <property type="entry name" value="A-D-PHexomutase_a/b/a-I/II/III"/>
</dbReference>
<evidence type="ECO:0000256" key="6">
    <source>
        <dbReference type="ARBA" id="ARBA00023235"/>
    </source>
</evidence>
<feature type="domain" description="Alpha-D-phosphohexomutase C-terminal" evidence="8">
    <location>
        <begin position="365"/>
        <end position="431"/>
    </location>
</feature>
<dbReference type="PRINTS" id="PR00509">
    <property type="entry name" value="PGMPMM"/>
</dbReference>
<dbReference type="InterPro" id="IPR024086">
    <property type="entry name" value="GlmM_arc-type"/>
</dbReference>
<dbReference type="OrthoDB" id="10363at2157"/>
<dbReference type="CDD" id="cd03087">
    <property type="entry name" value="PGM_like1"/>
    <property type="match status" value="1"/>
</dbReference>
<proteinExistence type="inferred from homology"/>
<gene>
    <name evidence="12" type="primary">glmM</name>
    <name evidence="12" type="ORF">GJR99_16000</name>
</gene>
<protein>
    <submittedName>
        <fullName evidence="12">Phosphoglucosamine mutase</fullName>
        <ecNumber evidence="12">5.4.2.10</ecNumber>
    </submittedName>
</protein>
<evidence type="ECO:0000259" key="11">
    <source>
        <dbReference type="Pfam" id="PF02880"/>
    </source>
</evidence>
<keyword evidence="3" id="KW-0597">Phosphoprotein</keyword>
<organism evidence="12 13">
    <name type="scientific">Haloferax marinum</name>
    <dbReference type="NCBI Taxonomy" id="2666143"/>
    <lineage>
        <taxon>Archaea</taxon>
        <taxon>Methanobacteriati</taxon>
        <taxon>Methanobacteriota</taxon>
        <taxon>Stenosarchaea group</taxon>
        <taxon>Halobacteria</taxon>
        <taxon>Halobacteriales</taxon>
        <taxon>Haloferacaceae</taxon>
        <taxon>Haloferax</taxon>
    </lineage>
</organism>
<dbReference type="Proteomes" id="UP000443423">
    <property type="component" value="Unassembled WGS sequence"/>
</dbReference>
<dbReference type="InterPro" id="IPR005844">
    <property type="entry name" value="A-D-PHexomutase_a/b/a-I"/>
</dbReference>
<dbReference type="InterPro" id="IPR036900">
    <property type="entry name" value="A-D-PHexomutase_C_sf"/>
</dbReference>
<dbReference type="Gene3D" id="3.40.120.10">
    <property type="entry name" value="Alpha-D-Glucose-1,6-Bisphosphate, subunit A, domain 3"/>
    <property type="match status" value="3"/>
</dbReference>
<evidence type="ECO:0000313" key="13">
    <source>
        <dbReference type="Proteomes" id="UP000443423"/>
    </source>
</evidence>
<keyword evidence="4 7" id="KW-0479">Metal-binding</keyword>
<comment type="cofactor">
    <cofactor evidence="1">
        <name>Mg(2+)</name>
        <dbReference type="ChEBI" id="CHEBI:18420"/>
    </cofactor>
</comment>
<comment type="similarity">
    <text evidence="2 7">Belongs to the phosphohexose mutase family.</text>
</comment>
<evidence type="ECO:0000256" key="2">
    <source>
        <dbReference type="ARBA" id="ARBA00010231"/>
    </source>
</evidence>